<dbReference type="Gene3D" id="1.10.10.10">
    <property type="entry name" value="Winged helix-like DNA-binding domain superfamily/Winged helix DNA-binding domain"/>
    <property type="match status" value="1"/>
</dbReference>
<dbReference type="GO" id="GO:0005829">
    <property type="term" value="C:cytosol"/>
    <property type="evidence" value="ECO:0007669"/>
    <property type="project" value="TreeGrafter"/>
</dbReference>
<dbReference type="GO" id="GO:0003700">
    <property type="term" value="F:DNA-binding transcription factor activity"/>
    <property type="evidence" value="ECO:0007669"/>
    <property type="project" value="InterPro"/>
</dbReference>
<dbReference type="FunFam" id="1.10.10.10:FF:000001">
    <property type="entry name" value="LysR family transcriptional regulator"/>
    <property type="match status" value="1"/>
</dbReference>
<dbReference type="SUPFAM" id="SSF46785">
    <property type="entry name" value="Winged helix' DNA-binding domain"/>
    <property type="match status" value="1"/>
</dbReference>
<sequence length="292" mass="33331">MDIKHLQYFLEVTKTRSFTQAADNLYITQPALSRIIKSLEDELNTSLFVRTRKKLLLTDAGEVLLHHAEEIAQKIEDLERDLEELHTLNTGHIRIGLPTVVNSFFFSKLIGAFHTEYPAITFEIEENGSKMIEEKIINGELDCGVVVLTDHHQSFDFFTFVNESLRAVVPSTHPLANKDNITLSELQDEAFIMFNQDFELRNIILNACKQVGFQPRITSETSQLDFIEEMVASKVGITLLPESTSNDLTSDVKTIPITESLMEWNLAFVWKKDAYLSQTNKKFISFAKNKLV</sequence>
<dbReference type="InterPro" id="IPR036388">
    <property type="entry name" value="WH-like_DNA-bd_sf"/>
</dbReference>
<dbReference type="EMBL" id="QGTD01000005">
    <property type="protein sequence ID" value="PWU69424.1"/>
    <property type="molecule type" value="Genomic_DNA"/>
</dbReference>
<accession>A0A317L2G4</accession>
<dbReference type="RefSeq" id="WP_109983663.1">
    <property type="nucleotide sequence ID" value="NZ_JAJUIE010000028.1"/>
</dbReference>
<dbReference type="InterPro" id="IPR036390">
    <property type="entry name" value="WH_DNA-bd_sf"/>
</dbReference>
<dbReference type="Pfam" id="PF00126">
    <property type="entry name" value="HTH_1"/>
    <property type="match status" value="1"/>
</dbReference>
<feature type="domain" description="HTH lysR-type" evidence="5">
    <location>
        <begin position="1"/>
        <end position="58"/>
    </location>
</feature>
<dbReference type="InterPro" id="IPR005119">
    <property type="entry name" value="LysR_subst-bd"/>
</dbReference>
<keyword evidence="4" id="KW-0804">Transcription</keyword>
<dbReference type="PANTHER" id="PTHR30419">
    <property type="entry name" value="HTH-TYPE TRANSCRIPTIONAL REGULATOR YBHD"/>
    <property type="match status" value="1"/>
</dbReference>
<dbReference type="AlphaFoldDB" id="A0A317L2G4"/>
<evidence type="ECO:0000313" key="7">
    <source>
        <dbReference type="Proteomes" id="UP000245624"/>
    </source>
</evidence>
<keyword evidence="2" id="KW-0805">Transcription regulation</keyword>
<dbReference type="Proteomes" id="UP000245624">
    <property type="component" value="Unassembled WGS sequence"/>
</dbReference>
<evidence type="ECO:0000259" key="5">
    <source>
        <dbReference type="PROSITE" id="PS50931"/>
    </source>
</evidence>
<evidence type="ECO:0000313" key="6">
    <source>
        <dbReference type="EMBL" id="PWU69424.1"/>
    </source>
</evidence>
<dbReference type="PRINTS" id="PR00039">
    <property type="entry name" value="HTHLYSR"/>
</dbReference>
<dbReference type="OrthoDB" id="9803735at2"/>
<comment type="similarity">
    <text evidence="1">Belongs to the LysR transcriptional regulatory family.</text>
</comment>
<evidence type="ECO:0000256" key="3">
    <source>
        <dbReference type="ARBA" id="ARBA00023125"/>
    </source>
</evidence>
<name>A0A317L2G4_9BACI</name>
<organism evidence="6 7">
    <name type="scientific">Gracilibacillus dipsosauri</name>
    <dbReference type="NCBI Taxonomy" id="178340"/>
    <lineage>
        <taxon>Bacteria</taxon>
        <taxon>Bacillati</taxon>
        <taxon>Bacillota</taxon>
        <taxon>Bacilli</taxon>
        <taxon>Bacillales</taxon>
        <taxon>Bacillaceae</taxon>
        <taxon>Gracilibacillus</taxon>
    </lineage>
</organism>
<evidence type="ECO:0000256" key="4">
    <source>
        <dbReference type="ARBA" id="ARBA00023163"/>
    </source>
</evidence>
<comment type="caution">
    <text evidence="6">The sequence shown here is derived from an EMBL/GenBank/DDBJ whole genome shotgun (WGS) entry which is preliminary data.</text>
</comment>
<dbReference type="CDD" id="cd08438">
    <property type="entry name" value="PBP2_CidR"/>
    <property type="match status" value="1"/>
</dbReference>
<reference evidence="6 7" key="1">
    <citation type="submission" date="2018-05" db="EMBL/GenBank/DDBJ databases">
        <title>Genomic analysis of Gracilibacillus dipsosauri DD1 reveals novel features of a salt-tolerant amylase.</title>
        <authorList>
            <person name="Deutch C.E."/>
            <person name="Yang S."/>
        </authorList>
    </citation>
    <scope>NUCLEOTIDE SEQUENCE [LARGE SCALE GENOMIC DNA]</scope>
    <source>
        <strain evidence="6 7">DD1</strain>
    </source>
</reference>
<dbReference type="InterPro" id="IPR050950">
    <property type="entry name" value="HTH-type_LysR_regulators"/>
</dbReference>
<gene>
    <name evidence="6" type="ORF">DLJ74_05450</name>
</gene>
<protein>
    <submittedName>
        <fullName evidence="6">LysR family transcriptional regulator</fullName>
    </submittedName>
</protein>
<proteinExistence type="inferred from homology"/>
<evidence type="ECO:0000256" key="2">
    <source>
        <dbReference type="ARBA" id="ARBA00023015"/>
    </source>
</evidence>
<dbReference type="Pfam" id="PF03466">
    <property type="entry name" value="LysR_substrate"/>
    <property type="match status" value="1"/>
</dbReference>
<keyword evidence="3" id="KW-0238">DNA-binding</keyword>
<dbReference type="PANTHER" id="PTHR30419:SF8">
    <property type="entry name" value="NITROGEN ASSIMILATION TRANSCRIPTIONAL ACTIVATOR-RELATED"/>
    <property type="match status" value="1"/>
</dbReference>
<dbReference type="Gene3D" id="3.40.190.290">
    <property type="match status" value="1"/>
</dbReference>
<dbReference type="InterPro" id="IPR000847">
    <property type="entry name" value="LysR_HTH_N"/>
</dbReference>
<keyword evidence="7" id="KW-1185">Reference proteome</keyword>
<dbReference type="SUPFAM" id="SSF53850">
    <property type="entry name" value="Periplasmic binding protein-like II"/>
    <property type="match status" value="1"/>
</dbReference>
<dbReference type="PROSITE" id="PS50931">
    <property type="entry name" value="HTH_LYSR"/>
    <property type="match status" value="1"/>
</dbReference>
<evidence type="ECO:0000256" key="1">
    <source>
        <dbReference type="ARBA" id="ARBA00009437"/>
    </source>
</evidence>
<dbReference type="GO" id="GO:0003677">
    <property type="term" value="F:DNA binding"/>
    <property type="evidence" value="ECO:0007669"/>
    <property type="project" value="UniProtKB-KW"/>
</dbReference>